<dbReference type="InterPro" id="IPR050526">
    <property type="entry name" value="Rubredoxin_ET"/>
</dbReference>
<dbReference type="GO" id="GO:0009055">
    <property type="term" value="F:electron transfer activity"/>
    <property type="evidence" value="ECO:0007669"/>
    <property type="project" value="TreeGrafter"/>
</dbReference>
<evidence type="ECO:0000256" key="9">
    <source>
        <dbReference type="RuleBase" id="RU003820"/>
    </source>
</evidence>
<accession>A0A918UCZ2</accession>
<keyword evidence="5" id="KW-0813">Transport</keyword>
<reference evidence="11" key="1">
    <citation type="journal article" date="2014" name="Int. J. Syst. Evol. Microbiol.">
        <title>Complete genome sequence of Corynebacterium casei LMG S-19264T (=DSM 44701T), isolated from a smear-ripened cheese.</title>
        <authorList>
            <consortium name="US DOE Joint Genome Institute (JGI-PGF)"/>
            <person name="Walter F."/>
            <person name="Albersmeier A."/>
            <person name="Kalinowski J."/>
            <person name="Ruckert C."/>
        </authorList>
    </citation>
    <scope>NUCLEOTIDE SEQUENCE</scope>
    <source>
        <strain evidence="11">KCTC 32255</strain>
    </source>
</reference>
<gene>
    <name evidence="11" type="ORF">GCM10011614_00680</name>
</gene>
<evidence type="ECO:0000256" key="6">
    <source>
        <dbReference type="ARBA" id="ARBA00022723"/>
    </source>
</evidence>
<dbReference type="GO" id="GO:0043448">
    <property type="term" value="P:alkane catabolic process"/>
    <property type="evidence" value="ECO:0007669"/>
    <property type="project" value="TreeGrafter"/>
</dbReference>
<dbReference type="Proteomes" id="UP000648075">
    <property type="component" value="Unassembled WGS sequence"/>
</dbReference>
<feature type="domain" description="Rubredoxin-like" evidence="10">
    <location>
        <begin position="6"/>
        <end position="57"/>
    </location>
</feature>
<organism evidence="11 12">
    <name type="scientific">Novosphingobium colocasiae</name>
    <dbReference type="NCBI Taxonomy" id="1256513"/>
    <lineage>
        <taxon>Bacteria</taxon>
        <taxon>Pseudomonadati</taxon>
        <taxon>Pseudomonadota</taxon>
        <taxon>Alphaproteobacteria</taxon>
        <taxon>Sphingomonadales</taxon>
        <taxon>Sphingomonadaceae</taxon>
        <taxon>Novosphingobium</taxon>
    </lineage>
</organism>
<dbReference type="AlphaFoldDB" id="A0A918UCZ2"/>
<dbReference type="InterPro" id="IPR024934">
    <property type="entry name" value="Rubredoxin-like_dom"/>
</dbReference>
<comment type="similarity">
    <text evidence="4 9">Belongs to the rubredoxin family.</text>
</comment>
<evidence type="ECO:0000313" key="12">
    <source>
        <dbReference type="Proteomes" id="UP000648075"/>
    </source>
</evidence>
<comment type="function">
    <text evidence="2">Involved in the hydrocarbon hydroxylating system, which transfers electrons from NADH to rubredoxin reductase and then through rubredoxin to alkane 1 monooxygenase.</text>
</comment>
<evidence type="ECO:0000256" key="2">
    <source>
        <dbReference type="ARBA" id="ARBA00002792"/>
    </source>
</evidence>
<evidence type="ECO:0000259" key="10">
    <source>
        <dbReference type="PROSITE" id="PS50903"/>
    </source>
</evidence>
<dbReference type="RefSeq" id="WP_189619108.1">
    <property type="nucleotide sequence ID" value="NZ_BMZA01000001.1"/>
</dbReference>
<keyword evidence="8 9" id="KW-0408">Iron</keyword>
<proteinExistence type="inferred from homology"/>
<dbReference type="PANTHER" id="PTHR47627:SF1">
    <property type="entry name" value="RUBREDOXIN-1-RELATED"/>
    <property type="match status" value="1"/>
</dbReference>
<evidence type="ECO:0000256" key="5">
    <source>
        <dbReference type="ARBA" id="ARBA00022448"/>
    </source>
</evidence>
<evidence type="ECO:0000256" key="3">
    <source>
        <dbReference type="ARBA" id="ARBA00004933"/>
    </source>
</evidence>
<sequence>MTDAPWRRYKCLNCGEIYDEELGCPDLDVPPGTRWEDLPDDFVCPQCGSDKRDFELIEA</sequence>
<dbReference type="EMBL" id="BMZA01000001">
    <property type="protein sequence ID" value="GGY89994.1"/>
    <property type="molecule type" value="Genomic_DNA"/>
</dbReference>
<evidence type="ECO:0000313" key="11">
    <source>
        <dbReference type="EMBL" id="GGY89994.1"/>
    </source>
</evidence>
<protein>
    <recommendedName>
        <fullName evidence="9">Rubredoxin</fullName>
    </recommendedName>
</protein>
<reference evidence="11" key="2">
    <citation type="submission" date="2020-09" db="EMBL/GenBank/DDBJ databases">
        <authorList>
            <person name="Sun Q."/>
            <person name="Kim S."/>
        </authorList>
    </citation>
    <scope>NUCLEOTIDE SEQUENCE</scope>
    <source>
        <strain evidence="11">KCTC 32255</strain>
    </source>
</reference>
<comment type="cofactor">
    <cofactor evidence="1 9">
        <name>Fe(3+)</name>
        <dbReference type="ChEBI" id="CHEBI:29034"/>
    </cofactor>
</comment>
<keyword evidence="6 9" id="KW-0479">Metal-binding</keyword>
<dbReference type="SUPFAM" id="SSF57802">
    <property type="entry name" value="Rubredoxin-like"/>
    <property type="match status" value="1"/>
</dbReference>
<dbReference type="GO" id="GO:0005506">
    <property type="term" value="F:iron ion binding"/>
    <property type="evidence" value="ECO:0007669"/>
    <property type="project" value="UniProtKB-UniRule"/>
</dbReference>
<dbReference type="InterPro" id="IPR024935">
    <property type="entry name" value="Rubredoxin_dom"/>
</dbReference>
<dbReference type="CDD" id="cd00730">
    <property type="entry name" value="rubredoxin"/>
    <property type="match status" value="1"/>
</dbReference>
<dbReference type="Gene3D" id="2.20.28.10">
    <property type="match status" value="1"/>
</dbReference>
<evidence type="ECO:0000256" key="1">
    <source>
        <dbReference type="ARBA" id="ARBA00001965"/>
    </source>
</evidence>
<evidence type="ECO:0000256" key="4">
    <source>
        <dbReference type="ARBA" id="ARBA00005337"/>
    </source>
</evidence>
<dbReference type="FunFam" id="2.20.28.10:FF:000001">
    <property type="entry name" value="Rubredoxin"/>
    <property type="match status" value="1"/>
</dbReference>
<comment type="pathway">
    <text evidence="3">Hydrocarbon metabolism; alkane degradation.</text>
</comment>
<name>A0A918UCZ2_9SPHN</name>
<evidence type="ECO:0000256" key="8">
    <source>
        <dbReference type="ARBA" id="ARBA00023004"/>
    </source>
</evidence>
<keyword evidence="7 9" id="KW-0249">Electron transport</keyword>
<dbReference type="PRINTS" id="PR00163">
    <property type="entry name" value="RUBREDOXIN"/>
</dbReference>
<dbReference type="Pfam" id="PF00301">
    <property type="entry name" value="Rubredoxin"/>
    <property type="match status" value="1"/>
</dbReference>
<keyword evidence="12" id="KW-1185">Reference proteome</keyword>
<dbReference type="PANTHER" id="PTHR47627">
    <property type="entry name" value="RUBREDOXIN"/>
    <property type="match status" value="1"/>
</dbReference>
<dbReference type="PROSITE" id="PS50903">
    <property type="entry name" value="RUBREDOXIN_LIKE"/>
    <property type="match status" value="1"/>
</dbReference>
<comment type="caution">
    <text evidence="11">The sequence shown here is derived from an EMBL/GenBank/DDBJ whole genome shotgun (WGS) entry which is preliminary data.</text>
</comment>
<evidence type="ECO:0000256" key="7">
    <source>
        <dbReference type="ARBA" id="ARBA00022982"/>
    </source>
</evidence>